<keyword evidence="1" id="KW-0378">Hydrolase</keyword>
<dbReference type="CDD" id="cd12797">
    <property type="entry name" value="M23_peptidase"/>
    <property type="match status" value="1"/>
</dbReference>
<dbReference type="KEGG" id="mgot:MgSA37_03832"/>
<dbReference type="Gene3D" id="2.70.70.10">
    <property type="entry name" value="Glucose Permease (Domain IIA)"/>
    <property type="match status" value="1"/>
</dbReference>
<dbReference type="InterPro" id="IPR016047">
    <property type="entry name" value="M23ase_b-sheet_dom"/>
</dbReference>
<dbReference type="SUPFAM" id="SSF51261">
    <property type="entry name" value="Duplicated hybrid motif"/>
    <property type="match status" value="1"/>
</dbReference>
<reference evidence="1 2" key="1">
    <citation type="submission" date="2015-12" db="EMBL/GenBank/DDBJ databases">
        <title>Genome sequence of Mucilaginibacter gotjawali.</title>
        <authorList>
            <person name="Lee J.S."/>
            <person name="Lee K.C."/>
            <person name="Kim K.K."/>
            <person name="Lee B.W."/>
        </authorList>
    </citation>
    <scope>NUCLEOTIDE SEQUENCE [LARGE SCALE GENOMIC DNA]</scope>
    <source>
        <strain evidence="1 2">SA3-7</strain>
    </source>
</reference>
<protein>
    <submittedName>
        <fullName evidence="1">Murein DD-endopeptidase MepM</fullName>
        <ecNumber evidence="1">3.4.24.-</ecNumber>
    </submittedName>
</protein>
<evidence type="ECO:0000313" key="1">
    <source>
        <dbReference type="EMBL" id="BAU55641.1"/>
    </source>
</evidence>
<accession>A0A0X8X4S4</accession>
<keyword evidence="2" id="KW-1185">Reference proteome</keyword>
<evidence type="ECO:0000313" key="2">
    <source>
        <dbReference type="Proteomes" id="UP000218263"/>
    </source>
</evidence>
<organism evidence="1 2">
    <name type="scientific">Mucilaginibacter gotjawali</name>
    <dbReference type="NCBI Taxonomy" id="1550579"/>
    <lineage>
        <taxon>Bacteria</taxon>
        <taxon>Pseudomonadati</taxon>
        <taxon>Bacteroidota</taxon>
        <taxon>Sphingobacteriia</taxon>
        <taxon>Sphingobacteriales</taxon>
        <taxon>Sphingobacteriaceae</taxon>
        <taxon>Mucilaginibacter</taxon>
    </lineage>
</organism>
<dbReference type="GO" id="GO:0004222">
    <property type="term" value="F:metalloendopeptidase activity"/>
    <property type="evidence" value="ECO:0007669"/>
    <property type="project" value="TreeGrafter"/>
</dbReference>
<dbReference type="AlphaFoldDB" id="A0A0X8X4S4"/>
<gene>
    <name evidence="1" type="primary">mepM_4</name>
    <name evidence="1" type="ORF">MgSA37_03832</name>
</gene>
<dbReference type="InterPro" id="IPR050570">
    <property type="entry name" value="Cell_wall_metabolism_enzyme"/>
</dbReference>
<dbReference type="PANTHER" id="PTHR21666:SF270">
    <property type="entry name" value="MUREIN HYDROLASE ACTIVATOR ENVC"/>
    <property type="match status" value="1"/>
</dbReference>
<dbReference type="Proteomes" id="UP000218263">
    <property type="component" value="Chromosome"/>
</dbReference>
<dbReference type="RefSeq" id="WP_096354033.1">
    <property type="nucleotide sequence ID" value="NZ_AP017313.1"/>
</dbReference>
<dbReference type="InterPro" id="IPR011055">
    <property type="entry name" value="Dup_hybrid_motif"/>
</dbReference>
<dbReference type="Pfam" id="PF01551">
    <property type="entry name" value="Peptidase_M23"/>
    <property type="match status" value="1"/>
</dbReference>
<dbReference type="PANTHER" id="PTHR21666">
    <property type="entry name" value="PEPTIDASE-RELATED"/>
    <property type="match status" value="1"/>
</dbReference>
<dbReference type="OrthoDB" id="9810477at2"/>
<name>A0A0X8X4S4_9SPHI</name>
<sequence length="147" mass="16334">MNKILWYCLAALPLHHLLLTSVYGFRVHPITGKYAFHSGVDLRARRDTVYAVLDGVVTDAGYDRLSGIYIRLDHGDFQSSYGHLSQILVIPGDSVAAGDVIAISGSTGRSTGEHLHFSVAFHHISIDPLKFLLDIQKLNQQHKEIKQ</sequence>
<proteinExistence type="predicted"/>
<dbReference type="EMBL" id="AP017313">
    <property type="protein sequence ID" value="BAU55641.1"/>
    <property type="molecule type" value="Genomic_DNA"/>
</dbReference>
<dbReference type="EC" id="3.4.24.-" evidence="1"/>